<sequence>MKLIFVHGHTQLDCDALELKKKWTDALKTGLSRSGLSMPISKNDIELPYFGALLQGLATSANWALEQTVKQANISHHEETRLIHDFLLEVAKNTGINIQQMAIDLAIPDQKRSPLNWAWVTAILESLDKQMNWGELSIRRFIYELFCYLTDPVLRVRLNDIVKNQIDEEPCVVVGHGMGSIIAYNVMMENPHLQVSRLITLGNPMGLQSISAYLNPISIPKSLRGDWYNVQDDLDPFAQRSITITSSAATYDIHHHGGLRSRTKNHHDMEGYLNDQTVGRQVYDALAAEPKKSSNGILQYLKTSAILGPYLAAACEFELFGCLLSYY</sequence>
<accession>A0A1H9VW37</accession>
<organism evidence="1 2">
    <name type="scientific">Pedobacter rhizosphaerae</name>
    <dbReference type="NCBI Taxonomy" id="390241"/>
    <lineage>
        <taxon>Bacteria</taxon>
        <taxon>Pseudomonadati</taxon>
        <taxon>Bacteroidota</taxon>
        <taxon>Sphingobacteriia</taxon>
        <taxon>Sphingobacteriales</taxon>
        <taxon>Sphingobacteriaceae</taxon>
        <taxon>Pedobacter</taxon>
    </lineage>
</organism>
<evidence type="ECO:0000313" key="1">
    <source>
        <dbReference type="EMBL" id="SES25513.1"/>
    </source>
</evidence>
<keyword evidence="2" id="KW-1185">Reference proteome</keyword>
<protein>
    <recommendedName>
        <fullName evidence="3">PGAP1-like protein</fullName>
    </recommendedName>
</protein>
<gene>
    <name evidence="1" type="ORF">SAMN04488023_15019</name>
</gene>
<dbReference type="EMBL" id="FOGG01000050">
    <property type="protein sequence ID" value="SES25513.1"/>
    <property type="molecule type" value="Genomic_DNA"/>
</dbReference>
<dbReference type="Gene3D" id="3.40.50.1820">
    <property type="entry name" value="alpha/beta hydrolase"/>
    <property type="match status" value="1"/>
</dbReference>
<dbReference type="AlphaFoldDB" id="A0A1H9VW37"/>
<name>A0A1H9VW37_9SPHI</name>
<dbReference type="InterPro" id="IPR029058">
    <property type="entry name" value="AB_hydrolase_fold"/>
</dbReference>
<proteinExistence type="predicted"/>
<evidence type="ECO:0000313" key="2">
    <source>
        <dbReference type="Proteomes" id="UP000199572"/>
    </source>
</evidence>
<dbReference type="Proteomes" id="UP000199572">
    <property type="component" value="Unassembled WGS sequence"/>
</dbReference>
<dbReference type="RefSeq" id="WP_090889341.1">
    <property type="nucleotide sequence ID" value="NZ_FOGG01000050.1"/>
</dbReference>
<dbReference type="SUPFAM" id="SSF53474">
    <property type="entry name" value="alpha/beta-Hydrolases"/>
    <property type="match status" value="1"/>
</dbReference>
<reference evidence="2" key="1">
    <citation type="submission" date="2016-10" db="EMBL/GenBank/DDBJ databases">
        <authorList>
            <person name="Varghese N."/>
            <person name="Submissions S."/>
        </authorList>
    </citation>
    <scope>NUCLEOTIDE SEQUENCE [LARGE SCALE GENOMIC DNA]</scope>
    <source>
        <strain evidence="2">DSM 18610</strain>
    </source>
</reference>
<dbReference type="OrthoDB" id="980024at2"/>
<evidence type="ECO:0008006" key="3">
    <source>
        <dbReference type="Google" id="ProtNLM"/>
    </source>
</evidence>